<dbReference type="Pfam" id="PF00440">
    <property type="entry name" value="TetR_N"/>
    <property type="match status" value="1"/>
</dbReference>
<name>A0ABP3I906_9CAUL</name>
<evidence type="ECO:0000256" key="3">
    <source>
        <dbReference type="ARBA" id="ARBA00023163"/>
    </source>
</evidence>
<protein>
    <recommendedName>
        <fullName evidence="5">HTH tetR-type domain-containing protein</fullName>
    </recommendedName>
</protein>
<keyword evidence="7" id="KW-1185">Reference proteome</keyword>
<feature type="domain" description="HTH tetR-type" evidence="5">
    <location>
        <begin position="14"/>
        <end position="75"/>
    </location>
</feature>
<organism evidence="6 7">
    <name type="scientific">Brevundimonas terrae</name>
    <dbReference type="NCBI Taxonomy" id="363631"/>
    <lineage>
        <taxon>Bacteria</taxon>
        <taxon>Pseudomonadati</taxon>
        <taxon>Pseudomonadota</taxon>
        <taxon>Alphaproteobacteria</taxon>
        <taxon>Caulobacterales</taxon>
        <taxon>Caulobacteraceae</taxon>
        <taxon>Brevundimonas</taxon>
    </lineage>
</organism>
<evidence type="ECO:0000313" key="6">
    <source>
        <dbReference type="EMBL" id="GAA0394625.1"/>
    </source>
</evidence>
<evidence type="ECO:0000256" key="2">
    <source>
        <dbReference type="ARBA" id="ARBA00023125"/>
    </source>
</evidence>
<keyword evidence="3" id="KW-0804">Transcription</keyword>
<evidence type="ECO:0000259" key="5">
    <source>
        <dbReference type="PROSITE" id="PS50977"/>
    </source>
</evidence>
<feature type="DNA-binding region" description="H-T-H motif" evidence="4">
    <location>
        <begin position="38"/>
        <end position="57"/>
    </location>
</feature>
<evidence type="ECO:0000313" key="7">
    <source>
        <dbReference type="Proteomes" id="UP001500791"/>
    </source>
</evidence>
<gene>
    <name evidence="6" type="ORF">GCM10009093_21480</name>
</gene>
<dbReference type="EMBL" id="BAAAEJ010000007">
    <property type="protein sequence ID" value="GAA0394625.1"/>
    <property type="molecule type" value="Genomic_DNA"/>
</dbReference>
<sequence>MTDQITNKRILAKIRTRQRVMDAARTLWATPGSYTAQGIREIAAEAGLSTGSVFSNFDTKEDLWLAVFECPAPIDSALTRAAPEMRRVLQNLIEQRPEVIGTLPAPIAKDWDDAERIIEHLKDLELASQLPAQELMAA</sequence>
<dbReference type="RefSeq" id="WP_167177556.1">
    <property type="nucleotide sequence ID" value="NZ_BAAAEJ010000007.1"/>
</dbReference>
<dbReference type="PANTHER" id="PTHR30055">
    <property type="entry name" value="HTH-TYPE TRANSCRIPTIONAL REGULATOR RUTR"/>
    <property type="match status" value="1"/>
</dbReference>
<dbReference type="InterPro" id="IPR001647">
    <property type="entry name" value="HTH_TetR"/>
</dbReference>
<keyword evidence="1" id="KW-0805">Transcription regulation</keyword>
<dbReference type="Gene3D" id="1.10.357.10">
    <property type="entry name" value="Tetracycline Repressor, domain 2"/>
    <property type="match status" value="1"/>
</dbReference>
<dbReference type="InterPro" id="IPR009057">
    <property type="entry name" value="Homeodomain-like_sf"/>
</dbReference>
<dbReference type="SUPFAM" id="SSF46689">
    <property type="entry name" value="Homeodomain-like"/>
    <property type="match status" value="1"/>
</dbReference>
<evidence type="ECO:0000256" key="4">
    <source>
        <dbReference type="PROSITE-ProRule" id="PRU00335"/>
    </source>
</evidence>
<dbReference type="PANTHER" id="PTHR30055:SF234">
    <property type="entry name" value="HTH-TYPE TRANSCRIPTIONAL REGULATOR BETI"/>
    <property type="match status" value="1"/>
</dbReference>
<evidence type="ECO:0000256" key="1">
    <source>
        <dbReference type="ARBA" id="ARBA00023015"/>
    </source>
</evidence>
<proteinExistence type="predicted"/>
<dbReference type="PROSITE" id="PS50977">
    <property type="entry name" value="HTH_TETR_2"/>
    <property type="match status" value="1"/>
</dbReference>
<dbReference type="Proteomes" id="UP001500791">
    <property type="component" value="Unassembled WGS sequence"/>
</dbReference>
<accession>A0ABP3I906</accession>
<reference evidence="7" key="1">
    <citation type="journal article" date="2019" name="Int. J. Syst. Evol. Microbiol.">
        <title>The Global Catalogue of Microorganisms (GCM) 10K type strain sequencing project: providing services to taxonomists for standard genome sequencing and annotation.</title>
        <authorList>
            <consortium name="The Broad Institute Genomics Platform"/>
            <consortium name="The Broad Institute Genome Sequencing Center for Infectious Disease"/>
            <person name="Wu L."/>
            <person name="Ma J."/>
        </authorList>
    </citation>
    <scope>NUCLEOTIDE SEQUENCE [LARGE SCALE GENOMIC DNA]</scope>
    <source>
        <strain evidence="7">JCM 13476</strain>
    </source>
</reference>
<dbReference type="InterPro" id="IPR050109">
    <property type="entry name" value="HTH-type_TetR-like_transc_reg"/>
</dbReference>
<keyword evidence="2 4" id="KW-0238">DNA-binding</keyword>
<comment type="caution">
    <text evidence="6">The sequence shown here is derived from an EMBL/GenBank/DDBJ whole genome shotgun (WGS) entry which is preliminary data.</text>
</comment>